<reference evidence="2" key="1">
    <citation type="submission" date="2019-06" db="EMBL/GenBank/DDBJ databases">
        <authorList>
            <person name="Zheng W."/>
        </authorList>
    </citation>
    <scope>NUCLEOTIDE SEQUENCE</scope>
    <source>
        <strain evidence="2">QDHG01</strain>
    </source>
</reference>
<organism evidence="2 3">
    <name type="scientific">Halteria grandinella</name>
    <dbReference type="NCBI Taxonomy" id="5974"/>
    <lineage>
        <taxon>Eukaryota</taxon>
        <taxon>Sar</taxon>
        <taxon>Alveolata</taxon>
        <taxon>Ciliophora</taxon>
        <taxon>Intramacronucleata</taxon>
        <taxon>Spirotrichea</taxon>
        <taxon>Stichotrichia</taxon>
        <taxon>Sporadotrichida</taxon>
        <taxon>Halteriidae</taxon>
        <taxon>Halteria</taxon>
    </lineage>
</organism>
<accession>A0A8J8NS08</accession>
<feature type="region of interest" description="Disordered" evidence="1">
    <location>
        <begin position="1"/>
        <end position="20"/>
    </location>
</feature>
<comment type="caution">
    <text evidence="2">The sequence shown here is derived from an EMBL/GenBank/DDBJ whole genome shotgun (WGS) entry which is preliminary data.</text>
</comment>
<dbReference type="Proteomes" id="UP000785679">
    <property type="component" value="Unassembled WGS sequence"/>
</dbReference>
<proteinExistence type="predicted"/>
<evidence type="ECO:0000313" key="3">
    <source>
        <dbReference type="Proteomes" id="UP000785679"/>
    </source>
</evidence>
<dbReference type="EMBL" id="RRYP01008515">
    <property type="protein sequence ID" value="TNV79724.1"/>
    <property type="molecule type" value="Genomic_DNA"/>
</dbReference>
<evidence type="ECO:0000256" key="1">
    <source>
        <dbReference type="SAM" id="MobiDB-lite"/>
    </source>
</evidence>
<dbReference type="AlphaFoldDB" id="A0A8J8NS08"/>
<protein>
    <submittedName>
        <fullName evidence="2">Uncharacterized protein</fullName>
    </submittedName>
</protein>
<gene>
    <name evidence="2" type="ORF">FGO68_gene3372</name>
</gene>
<evidence type="ECO:0000313" key="2">
    <source>
        <dbReference type="EMBL" id="TNV79724.1"/>
    </source>
</evidence>
<feature type="region of interest" description="Disordered" evidence="1">
    <location>
        <begin position="118"/>
        <end position="138"/>
    </location>
</feature>
<sequence>MKKEEVPSAKALRKQQKRSNEQEFIMSTWECYQEMLLTGKSSKLSQAPPSPLEFKLEKTTRFALNPSTPSDCLRALAQDVGTFTFRDNTLNAKAQLALSSLWRGLVTLSEQIEGGHRSCSRTREVSSSSSEEEDGTIISTKYQKSKAIRKKKAALKKV</sequence>
<keyword evidence="3" id="KW-1185">Reference proteome</keyword>
<name>A0A8J8NS08_HALGN</name>